<proteinExistence type="predicted"/>
<dbReference type="OrthoDB" id="4691307at2759"/>
<dbReference type="InterPro" id="IPR003591">
    <property type="entry name" value="Leu-rich_rpt_typical-subtyp"/>
</dbReference>
<dbReference type="STRING" id="282301.A0A267G202"/>
<dbReference type="PROSITE" id="PS51450">
    <property type="entry name" value="LRR"/>
    <property type="match status" value="3"/>
</dbReference>
<dbReference type="InterPro" id="IPR032675">
    <property type="entry name" value="LRR_dom_sf"/>
</dbReference>
<sequence>MKFCQEAVLLIRQFLPSLLSLLAVAATQNSASSEQYFELLPNYTASHACLCEQLTTDTEFDYVCRIWPLNNDDARSTDRVPCSQLPDRVVNSLTLDCSGCLNCAMVHLDAVTRARPAGRTGAPPLQVAATGCLIAASRCSNSTLTSCRTRQTSVMSVAQLGPPESPGVGGYLTTIDYPDDVEVGATGDCRLLELSLANVSWTGGRCCHFDEIRRALSRCTRLSGVRIRQSPTVAAAIAADSSAWLSSLPGDGGGGVALELVDSGLTDDSLADSAAAALAALTACLTAPDPAIACVGSNSSLAWTGGLTRLALHRLIRLAAHGRVDSLASLYSQMDNATLRPPVRFSLLLGHRWLVKSADADKPLPRSSAISSLDLSGNRLTRVPAGPAGLLDRLSSLNLSSNRIVSLYSSDTCEAGWPHLCYWFRAAWLSLRVLDLSNNRIEAIGALQPWHQVSLNVLHLQNNRISRLDPLALGSRQLTASLMSLDLDDNLLTASSTSCSSLTQLRSLSLQRNLLEELNCSLLLPQTELLSKVLLSGNNISQLEHGCLLNLTGLQLIDLSDNQLRHFDYRSLRMQPRRSRSARARLVANGQRRTPVCDCRHVFARVLAEEERGGDDGTGGFAYPDWLNRRNSSCLFYEEDSEGRSTRLGHISDARHEDFLCLLGMQRQPLPDRFCPTVRNCTARCLHGCACYRSRGWSRASLLCRSSETADPAASQPVDLPAVRVDLSGLSAGRLRRVSKQSLRWSSAGLSAPLTELMLNSSGVEVVEPDALDFNQSVGQLWLNNNSLAGLDPAVFNSLAGVRTVWLSGNPWRCSCDPGWLTLHRYLNRTASGDQTVADIDSMTCTFSDSFLRDYRYYSLASLDNSLDGAAAGQLYKLNDAGRLVALCDRMPKFWRRRVQRLVEAASLAMAIGLLIGLAWRLLQLRHRLLLHLRLRLLRTADCARPSLSAAVRSVENFDVFLWSLAADQDRLVEVAAVLHSAFAQLRDDPVDICVHCDGGPPSQPLPDGVALADSPVEGVRLSHCVVILLSEAFWTEQHDELRRLIRRRHSLPFFYICLSGGGTEAATEPGLKRLAGWSGGDWRHSLVSEILRPRGGLLRLACQSLGLQLLPRTEERAAAFDLPSEDDGGHSWPTFRSPDPDCADIFVLCWPGGDCPETTAAVRRLSGRLSSDTRPAINARSSASAPTGWQIVDLNAASPRQLLRRYRQVVVIATDSLLVWLRADRPDLLAELELLLLGGRRFKRRVVLAGVGRLDGRERRRLRRLADGPDAESATEFLAHNFWYAEEGVEISDDWLDIVLYRPGAGLPADGVYGC</sequence>
<evidence type="ECO:0000313" key="5">
    <source>
        <dbReference type="Proteomes" id="UP000215902"/>
    </source>
</evidence>
<feature type="signal peptide" evidence="3">
    <location>
        <begin position="1"/>
        <end position="33"/>
    </location>
</feature>
<comment type="caution">
    <text evidence="4">The sequence shown here is derived from an EMBL/GenBank/DDBJ whole genome shotgun (WGS) entry which is preliminary data.</text>
</comment>
<dbReference type="Proteomes" id="UP000215902">
    <property type="component" value="Unassembled WGS sequence"/>
</dbReference>
<dbReference type="InterPro" id="IPR025875">
    <property type="entry name" value="Leu-rich_rpt_4"/>
</dbReference>
<keyword evidence="3" id="KW-0732">Signal</keyword>
<keyword evidence="1" id="KW-0433">Leucine-rich repeat</keyword>
<gene>
    <name evidence="4" type="ORF">BOX15_Mlig018589g1</name>
</gene>
<dbReference type="PANTHER" id="PTHR24366">
    <property type="entry name" value="IG(IMMUNOGLOBULIN) AND LRR(LEUCINE RICH REPEAT) DOMAINS"/>
    <property type="match status" value="1"/>
</dbReference>
<reference evidence="4 5" key="1">
    <citation type="submission" date="2017-06" db="EMBL/GenBank/DDBJ databases">
        <title>A platform for efficient transgenesis in Macrostomum lignano, a flatworm model organism for stem cell research.</title>
        <authorList>
            <person name="Berezikov E."/>
        </authorList>
    </citation>
    <scope>NUCLEOTIDE SEQUENCE [LARGE SCALE GENOMIC DNA]</scope>
    <source>
        <strain evidence="4">DV1</strain>
        <tissue evidence="4">Whole organism</tissue>
    </source>
</reference>
<feature type="chain" id="PRO_5012921720" description="TIR domain-containing protein" evidence="3">
    <location>
        <begin position="34"/>
        <end position="1316"/>
    </location>
</feature>
<keyword evidence="5" id="KW-1185">Reference proteome</keyword>
<evidence type="ECO:0008006" key="6">
    <source>
        <dbReference type="Google" id="ProtNLM"/>
    </source>
</evidence>
<accession>A0A267G202</accession>
<keyword evidence="2" id="KW-0677">Repeat</keyword>
<protein>
    <recommendedName>
        <fullName evidence="6">TIR domain-containing protein</fullName>
    </recommendedName>
</protein>
<dbReference type="Pfam" id="PF12799">
    <property type="entry name" value="LRR_4"/>
    <property type="match status" value="1"/>
</dbReference>
<dbReference type="SUPFAM" id="SSF52058">
    <property type="entry name" value="L domain-like"/>
    <property type="match status" value="1"/>
</dbReference>
<organism evidence="4 5">
    <name type="scientific">Macrostomum lignano</name>
    <dbReference type="NCBI Taxonomy" id="282301"/>
    <lineage>
        <taxon>Eukaryota</taxon>
        <taxon>Metazoa</taxon>
        <taxon>Spiralia</taxon>
        <taxon>Lophotrochozoa</taxon>
        <taxon>Platyhelminthes</taxon>
        <taxon>Rhabditophora</taxon>
        <taxon>Macrostomorpha</taxon>
        <taxon>Macrostomida</taxon>
        <taxon>Macrostomidae</taxon>
        <taxon>Macrostomum</taxon>
    </lineage>
</organism>
<name>A0A267G202_9PLAT</name>
<evidence type="ECO:0000256" key="1">
    <source>
        <dbReference type="ARBA" id="ARBA00022614"/>
    </source>
</evidence>
<dbReference type="Gene3D" id="3.80.10.10">
    <property type="entry name" value="Ribonuclease Inhibitor"/>
    <property type="match status" value="2"/>
</dbReference>
<evidence type="ECO:0000256" key="3">
    <source>
        <dbReference type="SAM" id="SignalP"/>
    </source>
</evidence>
<evidence type="ECO:0000313" key="4">
    <source>
        <dbReference type="EMBL" id="PAA80115.1"/>
    </source>
</evidence>
<dbReference type="SMART" id="SM00369">
    <property type="entry name" value="LRR_TYP"/>
    <property type="match status" value="7"/>
</dbReference>
<evidence type="ECO:0000256" key="2">
    <source>
        <dbReference type="ARBA" id="ARBA00022737"/>
    </source>
</evidence>
<dbReference type="EMBL" id="NIVC01000597">
    <property type="protein sequence ID" value="PAA80115.1"/>
    <property type="molecule type" value="Genomic_DNA"/>
</dbReference>
<dbReference type="PANTHER" id="PTHR24366:SF96">
    <property type="entry name" value="LEUCINE RICH REPEAT CONTAINING 53"/>
    <property type="match status" value="1"/>
</dbReference>
<dbReference type="InterPro" id="IPR001611">
    <property type="entry name" value="Leu-rich_rpt"/>
</dbReference>